<dbReference type="AlphaFoldDB" id="B0SYR0"/>
<evidence type="ECO:0000256" key="4">
    <source>
        <dbReference type="ARBA" id="ARBA00022840"/>
    </source>
</evidence>
<dbReference type="eggNOG" id="COG1116">
    <property type="taxonomic scope" value="Bacteria"/>
</dbReference>
<sequence length="257" mass="26094" precursor="true">MLRPTKVTATVSPIAALSAVEVDYPGRGRALGPLDLALNAGEIVALVGPSGCGKSTALRLLAGLEPPTRGTVARAAGRGETSVVFQAPTLAPWMSAAANVALPLELAGTPKAQARAQAVEALAKVGLKGADNARPAQLSGGMAMRAALARALITAPRLLLLDEPFAALDEITRRALADDVLALVAQLSPALVFVTHNVEEAVYMAGRVVVLSPAPGRIAGQVTVAGPVVRPPGFRGTAAFRETAEAVSRLLAGKATA</sequence>
<dbReference type="GO" id="GO:0016887">
    <property type="term" value="F:ATP hydrolysis activity"/>
    <property type="evidence" value="ECO:0007669"/>
    <property type="project" value="InterPro"/>
</dbReference>
<keyword evidence="4" id="KW-0067">ATP-binding</keyword>
<evidence type="ECO:0000313" key="6">
    <source>
        <dbReference type="EMBL" id="ABZ70391.1"/>
    </source>
</evidence>
<evidence type="ECO:0000256" key="1">
    <source>
        <dbReference type="ARBA" id="ARBA00005417"/>
    </source>
</evidence>
<dbReference type="SUPFAM" id="SSF52540">
    <property type="entry name" value="P-loop containing nucleoside triphosphate hydrolases"/>
    <property type="match status" value="1"/>
</dbReference>
<gene>
    <name evidence="6" type="ordered locus">Caul_1261</name>
</gene>
<dbReference type="PANTHER" id="PTHR42788:SF19">
    <property type="entry name" value="ALIPHATIC SULFONATES IMPORT ATP-BINDING PROTEIN SSUB 2"/>
    <property type="match status" value="1"/>
</dbReference>
<dbReference type="PROSITE" id="PS00211">
    <property type="entry name" value="ABC_TRANSPORTER_1"/>
    <property type="match status" value="1"/>
</dbReference>
<dbReference type="InterPro" id="IPR017871">
    <property type="entry name" value="ABC_transporter-like_CS"/>
</dbReference>
<organism evidence="6">
    <name type="scientific">Caulobacter sp. (strain K31)</name>
    <dbReference type="NCBI Taxonomy" id="366602"/>
    <lineage>
        <taxon>Bacteria</taxon>
        <taxon>Pseudomonadati</taxon>
        <taxon>Pseudomonadota</taxon>
        <taxon>Alphaproteobacteria</taxon>
        <taxon>Caulobacterales</taxon>
        <taxon>Caulobacteraceae</taxon>
        <taxon>Caulobacter</taxon>
    </lineage>
</organism>
<dbReference type="InterPro" id="IPR003439">
    <property type="entry name" value="ABC_transporter-like_ATP-bd"/>
</dbReference>
<dbReference type="PANTHER" id="PTHR42788">
    <property type="entry name" value="TAURINE IMPORT ATP-BINDING PROTEIN-RELATED"/>
    <property type="match status" value="1"/>
</dbReference>
<keyword evidence="2" id="KW-0813">Transport</keyword>
<evidence type="ECO:0000259" key="5">
    <source>
        <dbReference type="PROSITE" id="PS50893"/>
    </source>
</evidence>
<dbReference type="InterPro" id="IPR027417">
    <property type="entry name" value="P-loop_NTPase"/>
</dbReference>
<dbReference type="GO" id="GO:0005524">
    <property type="term" value="F:ATP binding"/>
    <property type="evidence" value="ECO:0007669"/>
    <property type="project" value="UniProtKB-KW"/>
</dbReference>
<dbReference type="KEGG" id="cak:Caul_1261"/>
<dbReference type="STRING" id="366602.Caul_1261"/>
<comment type="similarity">
    <text evidence="1">Belongs to the ABC transporter superfamily.</text>
</comment>
<dbReference type="EMBL" id="CP000927">
    <property type="protein sequence ID" value="ABZ70391.1"/>
    <property type="molecule type" value="Genomic_DNA"/>
</dbReference>
<dbReference type="PROSITE" id="PS50893">
    <property type="entry name" value="ABC_TRANSPORTER_2"/>
    <property type="match status" value="1"/>
</dbReference>
<dbReference type="HOGENOM" id="CLU_000604_1_22_5"/>
<protein>
    <submittedName>
        <fullName evidence="6">ABC transporter related</fullName>
    </submittedName>
</protein>
<dbReference type="Pfam" id="PF00005">
    <property type="entry name" value="ABC_tran"/>
    <property type="match status" value="1"/>
</dbReference>
<name>B0SYR0_CAUSK</name>
<dbReference type="InterPro" id="IPR050166">
    <property type="entry name" value="ABC_transporter_ATP-bind"/>
</dbReference>
<dbReference type="InterPro" id="IPR003593">
    <property type="entry name" value="AAA+_ATPase"/>
</dbReference>
<accession>B0SYR0</accession>
<proteinExistence type="inferred from homology"/>
<evidence type="ECO:0000256" key="2">
    <source>
        <dbReference type="ARBA" id="ARBA00022448"/>
    </source>
</evidence>
<dbReference type="SMART" id="SM00382">
    <property type="entry name" value="AAA"/>
    <property type="match status" value="1"/>
</dbReference>
<feature type="domain" description="ABC transporter" evidence="5">
    <location>
        <begin position="2"/>
        <end position="238"/>
    </location>
</feature>
<keyword evidence="3" id="KW-0547">Nucleotide-binding</keyword>
<evidence type="ECO:0000256" key="3">
    <source>
        <dbReference type="ARBA" id="ARBA00022741"/>
    </source>
</evidence>
<dbReference type="Gene3D" id="3.40.50.300">
    <property type="entry name" value="P-loop containing nucleotide triphosphate hydrolases"/>
    <property type="match status" value="1"/>
</dbReference>
<reference evidence="6" key="1">
    <citation type="submission" date="2008-01" db="EMBL/GenBank/DDBJ databases">
        <title>Complete sequence of chromosome of Caulobacter sp. K31.</title>
        <authorList>
            <consortium name="US DOE Joint Genome Institute"/>
            <person name="Copeland A."/>
            <person name="Lucas S."/>
            <person name="Lapidus A."/>
            <person name="Barry K."/>
            <person name="Glavina del Rio T."/>
            <person name="Dalin E."/>
            <person name="Tice H."/>
            <person name="Pitluck S."/>
            <person name="Bruce D."/>
            <person name="Goodwin L."/>
            <person name="Thompson L.S."/>
            <person name="Brettin T."/>
            <person name="Detter J.C."/>
            <person name="Han C."/>
            <person name="Schmutz J."/>
            <person name="Larimer F."/>
            <person name="Land M."/>
            <person name="Hauser L."/>
            <person name="Kyrpides N."/>
            <person name="Kim E."/>
            <person name="Stephens C."/>
            <person name="Richardson P."/>
        </authorList>
    </citation>
    <scope>NUCLEOTIDE SEQUENCE [LARGE SCALE GENOMIC DNA]</scope>
    <source>
        <strain evidence="6">K31</strain>
    </source>
</reference>